<evidence type="ECO:0000313" key="1">
    <source>
        <dbReference type="EMBL" id="QJA03251.1"/>
    </source>
</evidence>
<evidence type="ECO:0000313" key="2">
    <source>
        <dbReference type="EMBL" id="RGC08657.1"/>
    </source>
</evidence>
<dbReference type="Proteomes" id="UP000503330">
    <property type="component" value="Chromosome"/>
</dbReference>
<dbReference type="AlphaFoldDB" id="A0A3E2VDH0"/>
<accession>A0A3E2VDH0</accession>
<dbReference type="EMBL" id="QVEV01000075">
    <property type="protein sequence ID" value="RGC08657.1"/>
    <property type="molecule type" value="Genomic_DNA"/>
</dbReference>
<gene>
    <name evidence="2" type="ORF">DXA38_21945</name>
    <name evidence="1" type="ORF">G4D54_12730</name>
</gene>
<dbReference type="RefSeq" id="WP_002610725.1">
    <property type="nucleotide sequence ID" value="NZ_BAAACC010000032.1"/>
</dbReference>
<sequence>MEEQTALANTLDQNEKNKQQAYDSYCKNMLSNKSILAYILKNCIKEFQNIPLDEIPSFIEKQPRIDEVMDDRIVGKNVEDASIPSAVIRYDILFEATLPNTGNTKKEEIGVIINLEAQNETARLSYPLLSRAIYYCSRILGKQKNAADGFQHSNFGDMKKVYSIWLCFHHPKDMDNVINRYSMQESSMMNEYRAPKEDYDLLEAIMVYPAKEYDYDDDEHGFLELLNLLFIAKLSAEEKKKKLKNDYRINMTKEIEEEVEIMCNLSQGIKEEGRIEGRAEEKLTSTIMHVQAMLERFPDMTATEAMDILKVEEELRANVLEILKKA</sequence>
<dbReference type="GeneID" id="61926417"/>
<proteinExistence type="predicted"/>
<name>A0A3E2VDH0_CLOIN</name>
<evidence type="ECO:0000313" key="4">
    <source>
        <dbReference type="Proteomes" id="UP000503330"/>
    </source>
</evidence>
<organism evidence="2 3">
    <name type="scientific">Clostridium innocuum</name>
    <dbReference type="NCBI Taxonomy" id="1522"/>
    <lineage>
        <taxon>Bacteria</taxon>
        <taxon>Bacillati</taxon>
        <taxon>Bacillota</taxon>
        <taxon>Clostridia</taxon>
        <taxon>Eubacteriales</taxon>
        <taxon>Clostridiaceae</taxon>
        <taxon>Clostridium</taxon>
    </lineage>
</organism>
<dbReference type="OrthoDB" id="1651197at2"/>
<dbReference type="EMBL" id="CP048838">
    <property type="protein sequence ID" value="QJA03251.1"/>
    <property type="molecule type" value="Genomic_DNA"/>
</dbReference>
<protein>
    <recommendedName>
        <fullName evidence="5">PD-(D/E)XK nuclease family transposase</fullName>
    </recommendedName>
</protein>
<dbReference type="Proteomes" id="UP000260025">
    <property type="component" value="Unassembled WGS sequence"/>
</dbReference>
<evidence type="ECO:0000313" key="3">
    <source>
        <dbReference type="Proteomes" id="UP000260025"/>
    </source>
</evidence>
<evidence type="ECO:0008006" key="5">
    <source>
        <dbReference type="Google" id="ProtNLM"/>
    </source>
</evidence>
<reference evidence="2 3" key="1">
    <citation type="submission" date="2018-08" db="EMBL/GenBank/DDBJ databases">
        <title>A genome reference for cultivated species of the human gut microbiota.</title>
        <authorList>
            <person name="Zou Y."/>
            <person name="Xue W."/>
            <person name="Luo G."/>
        </authorList>
    </citation>
    <scope>NUCLEOTIDE SEQUENCE [LARGE SCALE GENOMIC DNA]</scope>
    <source>
        <strain evidence="2 3">OF01-2LB</strain>
    </source>
</reference>
<reference evidence="1 4" key="2">
    <citation type="submission" date="2020-02" db="EMBL/GenBank/DDBJ databases">
        <authorList>
            <person name="Kociolek L.K."/>
            <person name="Ozer E.A."/>
        </authorList>
    </citation>
    <scope>NUCLEOTIDE SEQUENCE [LARGE SCALE GENOMIC DNA]</scope>
    <source>
        <strain evidence="1 4">ATCC 14501</strain>
    </source>
</reference>